<keyword evidence="3" id="KW-1185">Reference proteome</keyword>
<comment type="caution">
    <text evidence="2">The sequence shown here is derived from an EMBL/GenBank/DDBJ whole genome shotgun (WGS) entry which is preliminary data.</text>
</comment>
<reference evidence="3" key="1">
    <citation type="journal article" date="2020" name="Sci. Rep.">
        <title>Chromosome-scale genome assembly for the duckweed Spirodela intermedia, integrating cytogenetic maps, PacBio and Oxford Nanopore libraries.</title>
        <authorList>
            <person name="Hoang P.T.N."/>
            <person name="Fiebig A."/>
            <person name="Novak P."/>
            <person name="Macas J."/>
            <person name="Cao H.X."/>
            <person name="Stepanenko A."/>
            <person name="Chen G."/>
            <person name="Borisjuk N."/>
            <person name="Scholz U."/>
            <person name="Schubert I."/>
        </authorList>
    </citation>
    <scope>NUCLEOTIDE SEQUENCE [LARGE SCALE GENOMIC DNA]</scope>
</reference>
<evidence type="ECO:0000256" key="1">
    <source>
        <dbReference type="SAM" id="MobiDB-lite"/>
    </source>
</evidence>
<accession>A0ABN7EAR9</accession>
<feature type="region of interest" description="Disordered" evidence="1">
    <location>
        <begin position="1"/>
        <end position="36"/>
    </location>
</feature>
<name>A0ABN7EAR9_SPIIN</name>
<sequence length="52" mass="5347">MKASVGHSKSCYRVAKKRRGGGKSSTHPLSGLPQRAAAGALAPLLRGQCRGS</sequence>
<gene>
    <name evidence="2" type="ORF">SI7747_UN020800</name>
</gene>
<protein>
    <submittedName>
        <fullName evidence="2">Uncharacterized protein</fullName>
    </submittedName>
</protein>
<dbReference type="Proteomes" id="UP001189122">
    <property type="component" value="Unassembled WGS sequence"/>
</dbReference>
<organism evidence="2 3">
    <name type="scientific">Spirodela intermedia</name>
    <name type="common">Intermediate duckweed</name>
    <dbReference type="NCBI Taxonomy" id="51605"/>
    <lineage>
        <taxon>Eukaryota</taxon>
        <taxon>Viridiplantae</taxon>
        <taxon>Streptophyta</taxon>
        <taxon>Embryophyta</taxon>
        <taxon>Tracheophyta</taxon>
        <taxon>Spermatophyta</taxon>
        <taxon>Magnoliopsida</taxon>
        <taxon>Liliopsida</taxon>
        <taxon>Araceae</taxon>
        <taxon>Lemnoideae</taxon>
        <taxon>Spirodela</taxon>
    </lineage>
</organism>
<dbReference type="EMBL" id="CACRZD030000110">
    <property type="protein sequence ID" value="CAA6674442.1"/>
    <property type="molecule type" value="Genomic_DNA"/>
</dbReference>
<evidence type="ECO:0000313" key="2">
    <source>
        <dbReference type="EMBL" id="CAA6674442.1"/>
    </source>
</evidence>
<proteinExistence type="predicted"/>
<evidence type="ECO:0000313" key="3">
    <source>
        <dbReference type="Proteomes" id="UP001189122"/>
    </source>
</evidence>